<comment type="pathway">
    <text evidence="3 10">Amino-acid biosynthesis; L-leucine biosynthesis; L-leucine from 3-methyl-2-oxobutanoate: step 2/4.</text>
</comment>
<evidence type="ECO:0000256" key="3">
    <source>
        <dbReference type="ARBA" id="ARBA00004729"/>
    </source>
</evidence>
<dbReference type="InterPro" id="IPR015928">
    <property type="entry name" value="Aconitase/3IPM_dehydase_swvl"/>
</dbReference>
<comment type="function">
    <text evidence="2 10">Catalyzes the isomerization between 2-isopropylmalate and 3-isopropylmalate, via the formation of 2-isopropylmaleate.</text>
</comment>
<dbReference type="AlphaFoldDB" id="A0A5B8CLY7"/>
<dbReference type="InterPro" id="IPR000573">
    <property type="entry name" value="AconitaseA/IPMdHydase_ssu_swvl"/>
</dbReference>
<dbReference type="GO" id="GO:0009098">
    <property type="term" value="P:L-leucine biosynthetic process"/>
    <property type="evidence" value="ECO:0007669"/>
    <property type="project" value="UniProtKB-UniRule"/>
</dbReference>
<dbReference type="NCBIfam" id="TIGR00171">
    <property type="entry name" value="leuD"/>
    <property type="match status" value="1"/>
</dbReference>
<proteinExistence type="inferred from homology"/>
<dbReference type="GO" id="GO:0003861">
    <property type="term" value="F:3-isopropylmalate dehydratase activity"/>
    <property type="evidence" value="ECO:0007669"/>
    <property type="project" value="UniProtKB-UniRule"/>
</dbReference>
<dbReference type="Gene3D" id="3.20.19.10">
    <property type="entry name" value="Aconitase, domain 4"/>
    <property type="match status" value="1"/>
</dbReference>
<name>A0A5B8CLY7_SPHSA</name>
<dbReference type="EC" id="4.2.1.33" evidence="10"/>
<evidence type="ECO:0000256" key="2">
    <source>
        <dbReference type="ARBA" id="ARBA00002695"/>
    </source>
</evidence>
<dbReference type="InterPro" id="IPR033940">
    <property type="entry name" value="IPMI_Swivel"/>
</dbReference>
<dbReference type="EMBL" id="CP041017">
    <property type="protein sequence ID" value="QDC39607.1"/>
    <property type="molecule type" value="Genomic_DNA"/>
</dbReference>
<dbReference type="InterPro" id="IPR004431">
    <property type="entry name" value="3-IsopropMal_deHydase_ssu"/>
</dbReference>
<organism evidence="12 13">
    <name type="scientific">Sphingobium fuliginis ATCC 27551</name>
    <dbReference type="NCBI Taxonomy" id="1208342"/>
    <lineage>
        <taxon>Bacteria</taxon>
        <taxon>Pseudomonadati</taxon>
        <taxon>Pseudomonadota</taxon>
        <taxon>Alphaproteobacteria</taxon>
        <taxon>Sphingomonadales</taxon>
        <taxon>Sphingomonadaceae</taxon>
        <taxon>Sphingobium</taxon>
    </lineage>
</organism>
<dbReference type="PANTHER" id="PTHR43345">
    <property type="entry name" value="3-ISOPROPYLMALATE DEHYDRATASE SMALL SUBUNIT 2-RELATED-RELATED"/>
    <property type="match status" value="1"/>
</dbReference>
<dbReference type="GO" id="GO:0009316">
    <property type="term" value="C:3-isopropylmalate dehydratase complex"/>
    <property type="evidence" value="ECO:0007669"/>
    <property type="project" value="InterPro"/>
</dbReference>
<gene>
    <name evidence="10 12" type="primary">leuD</name>
    <name evidence="12" type="ORF">FIL70_20660</name>
</gene>
<keyword evidence="8 10" id="KW-0456">Lyase</keyword>
<evidence type="ECO:0000313" key="13">
    <source>
        <dbReference type="Proteomes" id="UP000311469"/>
    </source>
</evidence>
<evidence type="ECO:0000256" key="8">
    <source>
        <dbReference type="ARBA" id="ARBA00023239"/>
    </source>
</evidence>
<sequence>MRRFTKLSGIAAGISEENIDTDKIFAGRFLKVIERAGLGRFLFHGLRFDDEGRERADFILNREPWRSAVILIALDNFGCGSSREHAPWSLADFGIKALIAPSFADIFENNCYKNGILPITLPGAVVERLLAEVSDPSSATMTVDLESQEIISGTGERIAFDIAPEKKRQLQLGLDEIDESERLLDQILAFEKSATYVRTPIPPRF</sequence>
<evidence type="ECO:0000256" key="6">
    <source>
        <dbReference type="ARBA" id="ARBA00022430"/>
    </source>
</evidence>
<evidence type="ECO:0000259" key="11">
    <source>
        <dbReference type="Pfam" id="PF00694"/>
    </source>
</evidence>
<dbReference type="RefSeq" id="WP_140043200.1">
    <property type="nucleotide sequence ID" value="NZ_CP041017.1"/>
</dbReference>
<dbReference type="Proteomes" id="UP000311469">
    <property type="component" value="Chromosome cSF2"/>
</dbReference>
<dbReference type="InterPro" id="IPR050075">
    <property type="entry name" value="LeuD"/>
</dbReference>
<accession>A0A5B8CLY7</accession>
<evidence type="ECO:0000256" key="9">
    <source>
        <dbReference type="ARBA" id="ARBA00023304"/>
    </source>
</evidence>
<comment type="similarity">
    <text evidence="4 10">Belongs to the LeuD family. LeuD type 1 subfamily.</text>
</comment>
<protein>
    <recommendedName>
        <fullName evidence="10">3-isopropylmalate dehydratase small subunit</fullName>
        <ecNumber evidence="10">4.2.1.33</ecNumber>
    </recommendedName>
    <alternativeName>
        <fullName evidence="10">Alpha-IPM isomerase</fullName>
        <shortName evidence="10">IPMI</shortName>
    </alternativeName>
    <alternativeName>
        <fullName evidence="10">Isopropylmalate isomerase</fullName>
    </alternativeName>
</protein>
<dbReference type="NCBIfam" id="NF002458">
    <property type="entry name" value="PRK01641.1"/>
    <property type="match status" value="1"/>
</dbReference>
<keyword evidence="6 10" id="KW-0432">Leucine biosynthesis</keyword>
<comment type="subunit">
    <text evidence="5 10">Heterodimer of LeuC and LeuD.</text>
</comment>
<reference evidence="12 13" key="1">
    <citation type="submission" date="2019-06" db="EMBL/GenBank/DDBJ databases">
        <title>Genome organization and adaptive potential of archetypical organophosphate degarding Sphingobium fuliginis ATCC 27551.</title>
        <authorList>
            <person name="Sarwar A."/>
            <person name="Parthasarathy S."/>
            <person name="Singh C."/>
            <person name="Siddavattam D."/>
        </authorList>
    </citation>
    <scope>NUCLEOTIDE SEQUENCE [LARGE SCALE GENOMIC DNA]</scope>
    <source>
        <strain evidence="12 13">ATCC 27551</strain>
    </source>
</reference>
<keyword evidence="9 10" id="KW-0100">Branched-chain amino acid biosynthesis</keyword>
<dbReference type="KEGG" id="sufl:FIL70_20660"/>
<dbReference type="SUPFAM" id="SSF52016">
    <property type="entry name" value="LeuD/IlvD-like"/>
    <property type="match status" value="1"/>
</dbReference>
<dbReference type="FunFam" id="3.20.19.10:FF:000003">
    <property type="entry name" value="3-isopropylmalate dehydratase small subunit"/>
    <property type="match status" value="1"/>
</dbReference>
<dbReference type="PANTHER" id="PTHR43345:SF5">
    <property type="entry name" value="3-ISOPROPYLMALATE DEHYDRATASE SMALL SUBUNIT"/>
    <property type="match status" value="1"/>
</dbReference>
<dbReference type="Pfam" id="PF00694">
    <property type="entry name" value="Aconitase_C"/>
    <property type="match status" value="1"/>
</dbReference>
<dbReference type="UniPathway" id="UPA00048">
    <property type="reaction ID" value="UER00071"/>
</dbReference>
<evidence type="ECO:0000256" key="1">
    <source>
        <dbReference type="ARBA" id="ARBA00000491"/>
    </source>
</evidence>
<evidence type="ECO:0000313" key="12">
    <source>
        <dbReference type="EMBL" id="QDC39607.1"/>
    </source>
</evidence>
<comment type="catalytic activity">
    <reaction evidence="1 10">
        <text>(2R,3S)-3-isopropylmalate = (2S)-2-isopropylmalate</text>
        <dbReference type="Rhea" id="RHEA:32287"/>
        <dbReference type="ChEBI" id="CHEBI:1178"/>
        <dbReference type="ChEBI" id="CHEBI:35121"/>
        <dbReference type="EC" id="4.2.1.33"/>
    </reaction>
</comment>
<dbReference type="CDD" id="cd01577">
    <property type="entry name" value="IPMI_Swivel"/>
    <property type="match status" value="1"/>
</dbReference>
<keyword evidence="7 10" id="KW-0028">Amino-acid biosynthesis</keyword>
<evidence type="ECO:0000256" key="5">
    <source>
        <dbReference type="ARBA" id="ARBA00011271"/>
    </source>
</evidence>
<evidence type="ECO:0000256" key="4">
    <source>
        <dbReference type="ARBA" id="ARBA00009845"/>
    </source>
</evidence>
<feature type="domain" description="Aconitase A/isopropylmalate dehydratase small subunit swivel" evidence="11">
    <location>
        <begin position="1"/>
        <end position="122"/>
    </location>
</feature>
<evidence type="ECO:0000256" key="10">
    <source>
        <dbReference type="HAMAP-Rule" id="MF_01031"/>
    </source>
</evidence>
<evidence type="ECO:0000256" key="7">
    <source>
        <dbReference type="ARBA" id="ARBA00022605"/>
    </source>
</evidence>
<dbReference type="HAMAP" id="MF_01031">
    <property type="entry name" value="LeuD_type1"/>
    <property type="match status" value="1"/>
</dbReference>